<dbReference type="GO" id="GO:0003676">
    <property type="term" value="F:nucleic acid binding"/>
    <property type="evidence" value="ECO:0007669"/>
    <property type="project" value="InterPro"/>
</dbReference>
<comment type="caution">
    <text evidence="2">The sequence shown here is derived from an EMBL/GenBank/DDBJ whole genome shotgun (WGS) entry which is preliminary data.</text>
</comment>
<evidence type="ECO:0000313" key="3">
    <source>
        <dbReference type="Proteomes" id="UP000315400"/>
    </source>
</evidence>
<protein>
    <submittedName>
        <fullName evidence="2">DUF1887 family protein</fullName>
    </submittedName>
</protein>
<accession>A0A540V7E0</accession>
<dbReference type="Proteomes" id="UP000315400">
    <property type="component" value="Unassembled WGS sequence"/>
</dbReference>
<dbReference type="SUPFAM" id="SSF52980">
    <property type="entry name" value="Restriction endonuclease-like"/>
    <property type="match status" value="1"/>
</dbReference>
<gene>
    <name evidence="2" type="ORF">FKY71_19455</name>
</gene>
<dbReference type="EMBL" id="VIFK01000605">
    <property type="protein sequence ID" value="TQE92679.1"/>
    <property type="molecule type" value="Genomic_DNA"/>
</dbReference>
<dbReference type="AlphaFoldDB" id="A0A540V7E0"/>
<evidence type="ECO:0000259" key="1">
    <source>
        <dbReference type="Pfam" id="PF09002"/>
    </source>
</evidence>
<organism evidence="2 3">
    <name type="scientific">Spiribacter salinus</name>
    <dbReference type="NCBI Taxonomy" id="1335746"/>
    <lineage>
        <taxon>Bacteria</taxon>
        <taxon>Pseudomonadati</taxon>
        <taxon>Pseudomonadota</taxon>
        <taxon>Gammaproteobacteria</taxon>
        <taxon>Chromatiales</taxon>
        <taxon>Ectothiorhodospiraceae</taxon>
        <taxon>Spiribacter</taxon>
    </lineage>
</organism>
<name>A0A540V7E0_9GAMM</name>
<evidence type="ECO:0000313" key="2">
    <source>
        <dbReference type="EMBL" id="TQE92679.1"/>
    </source>
</evidence>
<dbReference type="InterPro" id="IPR015093">
    <property type="entry name" value="Card1_endonucl_dom"/>
</dbReference>
<proteinExistence type="predicted"/>
<reference evidence="2 3" key="1">
    <citation type="submission" date="2019-06" db="EMBL/GenBank/DDBJ databases">
        <title>Metagenome assembled Genome of Spiribacter salinus SL48-SHIP from the microbial mat of Salt Lake 48 (Novosibirsk region, Russia).</title>
        <authorList>
            <person name="Shipova A."/>
            <person name="Rozanov A.S."/>
            <person name="Bryanskaya A.V."/>
            <person name="Peltek S.E."/>
        </authorList>
    </citation>
    <scope>NUCLEOTIDE SEQUENCE [LARGE SCALE GENOMIC DNA]</scope>
    <source>
        <strain evidence="2">SL48-SHIP-2</strain>
    </source>
</reference>
<dbReference type="Gene3D" id="3.40.1350.10">
    <property type="match status" value="1"/>
</dbReference>
<dbReference type="InterPro" id="IPR011335">
    <property type="entry name" value="Restrct_endonuc-II-like"/>
</dbReference>
<dbReference type="InterPro" id="IPR011856">
    <property type="entry name" value="tRNA_endonuc-like_dom_sf"/>
</dbReference>
<feature type="non-terminal residue" evidence="2">
    <location>
        <position position="1"/>
    </location>
</feature>
<sequence>TWNAGSGKSPRNELDLFVLHRNRALTVECKTSHMGDGDSTAKILYKLDSIADRLSRLPGNAVLLSAREVPELIVKRARAQGVVVFDAGRVGGFRGWLQNWLVG</sequence>
<dbReference type="Pfam" id="PF09002">
    <property type="entry name" value="Card1_endonuc"/>
    <property type="match status" value="1"/>
</dbReference>
<feature type="domain" description="Card1 endonuclease" evidence="1">
    <location>
        <begin position="8"/>
        <end position="101"/>
    </location>
</feature>